<dbReference type="Gene3D" id="1.10.287.110">
    <property type="entry name" value="DnaJ domain"/>
    <property type="match status" value="1"/>
</dbReference>
<evidence type="ECO:0000313" key="1">
    <source>
        <dbReference type="EMBL" id="KAF2189240.1"/>
    </source>
</evidence>
<name>A0A6A6EGI6_9PEZI</name>
<dbReference type="EMBL" id="ML994621">
    <property type="protein sequence ID" value="KAF2189240.1"/>
    <property type="molecule type" value="Genomic_DNA"/>
</dbReference>
<dbReference type="SUPFAM" id="SSF46565">
    <property type="entry name" value="Chaperone J-domain"/>
    <property type="match status" value="1"/>
</dbReference>
<accession>A0A6A6EGI6</accession>
<protein>
    <recommendedName>
        <fullName evidence="3">J domain-containing protein</fullName>
    </recommendedName>
</protein>
<sequence length="105" mass="11779">MESLRESQPDPFLDAVTMLYRAQGRAWMEMPTHYQILASRPNDSISTILSAYINIVLANHPDKTSTLPADERTDREQNCKDAINAYEVSRMWRSGGSVMSGSLAT</sequence>
<dbReference type="InterPro" id="IPR036869">
    <property type="entry name" value="J_dom_sf"/>
</dbReference>
<dbReference type="InterPro" id="IPR001623">
    <property type="entry name" value="DnaJ_domain"/>
</dbReference>
<reference evidence="1" key="1">
    <citation type="journal article" date="2020" name="Stud. Mycol.">
        <title>101 Dothideomycetes genomes: a test case for predicting lifestyles and emergence of pathogens.</title>
        <authorList>
            <person name="Haridas S."/>
            <person name="Albert R."/>
            <person name="Binder M."/>
            <person name="Bloem J."/>
            <person name="Labutti K."/>
            <person name="Salamov A."/>
            <person name="Andreopoulos B."/>
            <person name="Baker S."/>
            <person name="Barry K."/>
            <person name="Bills G."/>
            <person name="Bluhm B."/>
            <person name="Cannon C."/>
            <person name="Castanera R."/>
            <person name="Culley D."/>
            <person name="Daum C."/>
            <person name="Ezra D."/>
            <person name="Gonzalez J."/>
            <person name="Henrissat B."/>
            <person name="Kuo A."/>
            <person name="Liang C."/>
            <person name="Lipzen A."/>
            <person name="Lutzoni F."/>
            <person name="Magnuson J."/>
            <person name="Mondo S."/>
            <person name="Nolan M."/>
            <person name="Ohm R."/>
            <person name="Pangilinan J."/>
            <person name="Park H.-J."/>
            <person name="Ramirez L."/>
            <person name="Alfaro M."/>
            <person name="Sun H."/>
            <person name="Tritt A."/>
            <person name="Yoshinaga Y."/>
            <person name="Zwiers L.-H."/>
            <person name="Turgeon B."/>
            <person name="Goodwin S."/>
            <person name="Spatafora J."/>
            <person name="Crous P."/>
            <person name="Grigoriev I."/>
        </authorList>
    </citation>
    <scope>NUCLEOTIDE SEQUENCE</scope>
    <source>
        <strain evidence="1">CBS 207.26</strain>
    </source>
</reference>
<evidence type="ECO:0000313" key="2">
    <source>
        <dbReference type="Proteomes" id="UP000800200"/>
    </source>
</evidence>
<dbReference type="CDD" id="cd06257">
    <property type="entry name" value="DnaJ"/>
    <property type="match status" value="1"/>
</dbReference>
<keyword evidence="2" id="KW-1185">Reference proteome</keyword>
<proteinExistence type="predicted"/>
<evidence type="ECO:0008006" key="3">
    <source>
        <dbReference type="Google" id="ProtNLM"/>
    </source>
</evidence>
<dbReference type="Proteomes" id="UP000800200">
    <property type="component" value="Unassembled WGS sequence"/>
</dbReference>
<dbReference type="AlphaFoldDB" id="A0A6A6EGI6"/>
<gene>
    <name evidence="1" type="ORF">K469DRAFT_747957</name>
</gene>
<dbReference type="OrthoDB" id="10250354at2759"/>
<organism evidence="1 2">
    <name type="scientific">Zopfia rhizophila CBS 207.26</name>
    <dbReference type="NCBI Taxonomy" id="1314779"/>
    <lineage>
        <taxon>Eukaryota</taxon>
        <taxon>Fungi</taxon>
        <taxon>Dikarya</taxon>
        <taxon>Ascomycota</taxon>
        <taxon>Pezizomycotina</taxon>
        <taxon>Dothideomycetes</taxon>
        <taxon>Dothideomycetes incertae sedis</taxon>
        <taxon>Zopfiaceae</taxon>
        <taxon>Zopfia</taxon>
    </lineage>
</organism>